<keyword evidence="1" id="KW-1133">Transmembrane helix</keyword>
<dbReference type="SUPFAM" id="SSF48264">
    <property type="entry name" value="Cytochrome P450"/>
    <property type="match status" value="1"/>
</dbReference>
<gene>
    <name evidence="2" type="ORF">CASFOL_005892</name>
</gene>
<proteinExistence type="predicted"/>
<comment type="caution">
    <text evidence="2">The sequence shown here is derived from an EMBL/GenBank/DDBJ whole genome shotgun (WGS) entry which is preliminary data.</text>
</comment>
<dbReference type="Gene3D" id="1.10.630.10">
    <property type="entry name" value="Cytochrome P450"/>
    <property type="match status" value="1"/>
</dbReference>
<sequence>MSPIFTDYQSFLLVLISLVRIFITILTCKYQARKPKNLPPGLFQFPIIGNILALGPKPHQSLTKLSRKYGPVMSLKLGSITAVVMSTPETAKYVLAKNDLLFSSRKAPSVTQAFGHRELSMVWLPVGGQWRKLRKICKEQMFSAARLDASQGLRKEKLDKFREHVQECSESGRAVDIGGAAFTTSLNLMSATLFSLDMATYDSALSQEMKDVVWGLMKCATESCGLFSGSETV</sequence>
<evidence type="ECO:0000256" key="1">
    <source>
        <dbReference type="SAM" id="Phobius"/>
    </source>
</evidence>
<keyword evidence="3" id="KW-1185">Reference proteome</keyword>
<dbReference type="AlphaFoldDB" id="A0ABD3E8S7"/>
<dbReference type="InterPro" id="IPR036396">
    <property type="entry name" value="Cyt_P450_sf"/>
</dbReference>
<protein>
    <recommendedName>
        <fullName evidence="4">Cytochrome P450</fullName>
    </recommendedName>
</protein>
<feature type="transmembrane region" description="Helical" evidence="1">
    <location>
        <begin position="12"/>
        <end position="30"/>
    </location>
</feature>
<reference evidence="3" key="1">
    <citation type="journal article" date="2024" name="IScience">
        <title>Strigolactones Initiate the Formation of Haustorium-like Structures in Castilleja.</title>
        <authorList>
            <person name="Buerger M."/>
            <person name="Peterson D."/>
            <person name="Chory J."/>
        </authorList>
    </citation>
    <scope>NUCLEOTIDE SEQUENCE [LARGE SCALE GENOMIC DNA]</scope>
</reference>
<organism evidence="2 3">
    <name type="scientific">Castilleja foliolosa</name>
    <dbReference type="NCBI Taxonomy" id="1961234"/>
    <lineage>
        <taxon>Eukaryota</taxon>
        <taxon>Viridiplantae</taxon>
        <taxon>Streptophyta</taxon>
        <taxon>Embryophyta</taxon>
        <taxon>Tracheophyta</taxon>
        <taxon>Spermatophyta</taxon>
        <taxon>Magnoliopsida</taxon>
        <taxon>eudicotyledons</taxon>
        <taxon>Gunneridae</taxon>
        <taxon>Pentapetalae</taxon>
        <taxon>asterids</taxon>
        <taxon>lamiids</taxon>
        <taxon>Lamiales</taxon>
        <taxon>Orobanchaceae</taxon>
        <taxon>Pedicularideae</taxon>
        <taxon>Castillejinae</taxon>
        <taxon>Castilleja</taxon>
    </lineage>
</organism>
<evidence type="ECO:0000313" key="2">
    <source>
        <dbReference type="EMBL" id="KAL3649489.1"/>
    </source>
</evidence>
<evidence type="ECO:0000313" key="3">
    <source>
        <dbReference type="Proteomes" id="UP001632038"/>
    </source>
</evidence>
<dbReference type="Proteomes" id="UP001632038">
    <property type="component" value="Unassembled WGS sequence"/>
</dbReference>
<keyword evidence="1" id="KW-0472">Membrane</keyword>
<keyword evidence="1" id="KW-0812">Transmembrane</keyword>
<name>A0ABD3E8S7_9LAMI</name>
<dbReference type="PANTHER" id="PTHR24299">
    <property type="entry name" value="CYTOCHROME P450 FAMILY 1"/>
    <property type="match status" value="1"/>
</dbReference>
<accession>A0ABD3E8S7</accession>
<dbReference type="EMBL" id="JAVIJP010000007">
    <property type="protein sequence ID" value="KAL3649489.1"/>
    <property type="molecule type" value="Genomic_DNA"/>
</dbReference>
<dbReference type="InterPro" id="IPR001128">
    <property type="entry name" value="Cyt_P450"/>
</dbReference>
<evidence type="ECO:0008006" key="4">
    <source>
        <dbReference type="Google" id="ProtNLM"/>
    </source>
</evidence>
<dbReference type="PANTHER" id="PTHR24299:SF59">
    <property type="entry name" value="CYTOCHROME P450 SUPERFAMILY PROTEIN"/>
    <property type="match status" value="1"/>
</dbReference>
<dbReference type="Pfam" id="PF00067">
    <property type="entry name" value="p450"/>
    <property type="match status" value="1"/>
</dbReference>